<organism evidence="1 2">
    <name type="scientific">Archaeoglobus fulgidus DSM 8774</name>
    <dbReference type="NCBI Taxonomy" id="1344584"/>
    <lineage>
        <taxon>Archaea</taxon>
        <taxon>Methanobacteriati</taxon>
        <taxon>Methanobacteriota</taxon>
        <taxon>Archaeoglobi</taxon>
        <taxon>Archaeoglobales</taxon>
        <taxon>Archaeoglobaceae</taxon>
        <taxon>Archaeoglobus</taxon>
    </lineage>
</organism>
<accession>A0A075WM93</accession>
<dbReference type="RefSeq" id="WP_010879126.1">
    <property type="nucleotide sequence ID" value="NZ_CP006577.1"/>
</dbReference>
<evidence type="ECO:0000313" key="1">
    <source>
        <dbReference type="EMBL" id="AIG98633.1"/>
    </source>
</evidence>
<gene>
    <name evidence="1" type="ORF">AFULGI_00018800</name>
</gene>
<dbReference type="AlphaFoldDB" id="A0A075WM93"/>
<protein>
    <submittedName>
        <fullName evidence="1">Uncharacterized protein</fullName>
    </submittedName>
</protein>
<evidence type="ECO:0000313" key="2">
    <source>
        <dbReference type="Proteomes" id="UP000028501"/>
    </source>
</evidence>
<dbReference type="EMBL" id="CP006577">
    <property type="protein sequence ID" value="AIG98633.1"/>
    <property type="molecule type" value="Genomic_DNA"/>
</dbReference>
<reference evidence="1 2" key="1">
    <citation type="submission" date="2013-07" db="EMBL/GenBank/DDBJ databases">
        <title>Genome of Archaeoglobus fulgidus.</title>
        <authorList>
            <person name="Fiebig A."/>
            <person name="Birkeland N.-K."/>
        </authorList>
    </citation>
    <scope>NUCLEOTIDE SEQUENCE [LARGE SCALE GENOMIC DNA]</scope>
    <source>
        <strain evidence="1 2">DSM 8774</strain>
    </source>
</reference>
<name>A0A075WM93_ARCFL</name>
<dbReference type="Proteomes" id="UP000028501">
    <property type="component" value="Chromosome"/>
</dbReference>
<dbReference type="KEGG" id="afg:AFULGI_00018800"/>
<sequence>MTVDKKELNVAISGIGNFKTYAIVFKPNYLYSTSPSLIYEHSAVLKMQNSAIVVDSDQSTFSSEKISIYLINATFNPFSTTENVNLIFQPISYGGAIKFTGTITFECYNEQTAEWWNETLGDIYGAGNVDRDGTNVTVILNDVELSINYLIATATSSRSVRYDVDLEPKHLKPLLNDSATYQLSAGSVKDFGVLVLDEYLNPIRNKAKLASVSINPDCGSCNKYLNSNGEVWCSFTPFPPRRSCASP</sequence>
<proteinExistence type="predicted"/>
<dbReference type="GeneID" id="24795374"/>
<dbReference type="HOGENOM" id="CLU_1122572_0_0_2"/>